<dbReference type="SMART" id="SM00034">
    <property type="entry name" value="CLECT"/>
    <property type="match status" value="2"/>
</dbReference>
<evidence type="ECO:0000313" key="3">
    <source>
        <dbReference type="Proteomes" id="UP000053240"/>
    </source>
</evidence>
<evidence type="ECO:0000313" key="2">
    <source>
        <dbReference type="EMBL" id="KPJ18324.1"/>
    </source>
</evidence>
<dbReference type="PANTHER" id="PTHR22803">
    <property type="entry name" value="MANNOSE, PHOSPHOLIPASE, LECTIN RECEPTOR RELATED"/>
    <property type="match status" value="1"/>
</dbReference>
<dbReference type="Gene3D" id="3.10.100.10">
    <property type="entry name" value="Mannose-Binding Protein A, subunit A"/>
    <property type="match status" value="2"/>
</dbReference>
<gene>
    <name evidence="2" type="ORF">RR48_04770</name>
</gene>
<name>A0A0N1PJ18_PAPMA</name>
<dbReference type="InterPro" id="IPR016186">
    <property type="entry name" value="C-type_lectin-like/link_sf"/>
</dbReference>
<dbReference type="InterPro" id="IPR016187">
    <property type="entry name" value="CTDL_fold"/>
</dbReference>
<accession>A0A0N1PJ18</accession>
<dbReference type="CDD" id="cd00037">
    <property type="entry name" value="CLECT"/>
    <property type="match status" value="2"/>
</dbReference>
<dbReference type="PROSITE" id="PS50041">
    <property type="entry name" value="C_TYPE_LECTIN_2"/>
    <property type="match status" value="2"/>
</dbReference>
<dbReference type="Pfam" id="PF00059">
    <property type="entry name" value="Lectin_C"/>
    <property type="match status" value="2"/>
</dbReference>
<dbReference type="InParanoid" id="A0A0N1PJ18"/>
<reference evidence="2 3" key="1">
    <citation type="journal article" date="2015" name="Nat. Commun.">
        <title>Outbred genome sequencing and CRISPR/Cas9 gene editing in butterflies.</title>
        <authorList>
            <person name="Li X."/>
            <person name="Fan D."/>
            <person name="Zhang W."/>
            <person name="Liu G."/>
            <person name="Zhang L."/>
            <person name="Zhao L."/>
            <person name="Fang X."/>
            <person name="Chen L."/>
            <person name="Dong Y."/>
            <person name="Chen Y."/>
            <person name="Ding Y."/>
            <person name="Zhao R."/>
            <person name="Feng M."/>
            <person name="Zhu Y."/>
            <person name="Feng Y."/>
            <person name="Jiang X."/>
            <person name="Zhu D."/>
            <person name="Xiang H."/>
            <person name="Feng X."/>
            <person name="Li S."/>
            <person name="Wang J."/>
            <person name="Zhang G."/>
            <person name="Kronforst M.R."/>
            <person name="Wang W."/>
        </authorList>
    </citation>
    <scope>NUCLEOTIDE SEQUENCE [LARGE SCALE GENOMIC DNA]</scope>
    <source>
        <strain evidence="2">Ya'a_city_454_Pm</strain>
        <tissue evidence="2">Whole body</tissue>
    </source>
</reference>
<organism evidence="2 3">
    <name type="scientific">Papilio machaon</name>
    <name type="common">Old World swallowtail butterfly</name>
    <dbReference type="NCBI Taxonomy" id="76193"/>
    <lineage>
        <taxon>Eukaryota</taxon>
        <taxon>Metazoa</taxon>
        <taxon>Ecdysozoa</taxon>
        <taxon>Arthropoda</taxon>
        <taxon>Hexapoda</taxon>
        <taxon>Insecta</taxon>
        <taxon>Pterygota</taxon>
        <taxon>Neoptera</taxon>
        <taxon>Endopterygota</taxon>
        <taxon>Lepidoptera</taxon>
        <taxon>Glossata</taxon>
        <taxon>Ditrysia</taxon>
        <taxon>Papilionoidea</taxon>
        <taxon>Papilionidae</taxon>
        <taxon>Papilioninae</taxon>
        <taxon>Papilio</taxon>
    </lineage>
</organism>
<dbReference type="Proteomes" id="UP000053240">
    <property type="component" value="Unassembled WGS sequence"/>
</dbReference>
<evidence type="ECO:0000259" key="1">
    <source>
        <dbReference type="PROSITE" id="PS50041"/>
    </source>
</evidence>
<dbReference type="InterPro" id="IPR050111">
    <property type="entry name" value="C-type_lectin/snaclec_domain"/>
</dbReference>
<feature type="domain" description="C-type lectin" evidence="1">
    <location>
        <begin position="86"/>
        <end position="189"/>
    </location>
</feature>
<protein>
    <submittedName>
        <fullName evidence="2">Hemolymph lipopolysaccharide-binding protein</fullName>
    </submittedName>
</protein>
<dbReference type="EMBL" id="KQ460044">
    <property type="protein sequence ID" value="KPJ18324.1"/>
    <property type="molecule type" value="Genomic_DNA"/>
</dbReference>
<feature type="domain" description="C-type lectin" evidence="1">
    <location>
        <begin position="214"/>
        <end position="339"/>
    </location>
</feature>
<proteinExistence type="predicted"/>
<sequence length="353" mass="39326">MGSLQKGSGIDSVTRSYFNKFQERTETAFKLILRVPLLSSASDDNCTRFCLSDIVTFTESKNYRYDYKYVEEIDGWIKLHLFPAKWQEARLRCHFEGAVLASPETPELASILKSIAAERFPCGVYTGVHATFSPGDYFSVEGTPIGRMPIEWAPNEPDNYEGKEDCIILQGNGTAADVNCTDMYPYVCYRSQVRNPVTLNECGTVDSEYHYEARTGSCYKFHTVGRTWSRAFMACAAEGGYLVVINGNVEATVLAELFAKHPDSQISAKIKHVLHIGFHSWGENGAWTTIHGQSIEAAGYSKFDNGQPDSPHVTMCGGMFRKGTLDDFNCGETAPFICEKSPDSLYENTKIFG</sequence>
<keyword evidence="3" id="KW-1185">Reference proteome</keyword>
<dbReference type="SUPFAM" id="SSF56436">
    <property type="entry name" value="C-type lectin-like"/>
    <property type="match status" value="2"/>
</dbReference>
<dbReference type="InterPro" id="IPR001304">
    <property type="entry name" value="C-type_lectin-like"/>
</dbReference>
<dbReference type="AlphaFoldDB" id="A0A0N1PJ18"/>